<evidence type="ECO:0000256" key="10">
    <source>
        <dbReference type="SAM" id="Phobius"/>
    </source>
</evidence>
<name>A0A6P6Y728_DERPT</name>
<evidence type="ECO:0000256" key="1">
    <source>
        <dbReference type="ARBA" id="ARBA00022473"/>
    </source>
</evidence>
<dbReference type="Gene3D" id="2.10.25.140">
    <property type="match status" value="1"/>
</dbReference>
<dbReference type="SMART" id="SM00051">
    <property type="entry name" value="DSL"/>
    <property type="match status" value="1"/>
</dbReference>
<dbReference type="AlphaFoldDB" id="A0A6P6Y728"/>
<dbReference type="PROSITE" id="PS51051">
    <property type="entry name" value="DSL"/>
    <property type="match status" value="1"/>
</dbReference>
<keyword evidence="5 9" id="KW-1133">Transmembrane helix</keyword>
<evidence type="ECO:0000256" key="9">
    <source>
        <dbReference type="RuleBase" id="RU280815"/>
    </source>
</evidence>
<dbReference type="Proteomes" id="UP000515146">
    <property type="component" value="Unplaced"/>
</dbReference>
<evidence type="ECO:0000259" key="11">
    <source>
        <dbReference type="PROSITE" id="PS51051"/>
    </source>
</evidence>
<dbReference type="GO" id="GO:0016020">
    <property type="term" value="C:membrane"/>
    <property type="evidence" value="ECO:0007669"/>
    <property type="project" value="UniProtKB-SubCell"/>
</dbReference>
<dbReference type="KEGG" id="dpte:113794867"/>
<evidence type="ECO:0000256" key="4">
    <source>
        <dbReference type="ARBA" id="ARBA00022737"/>
    </source>
</evidence>
<dbReference type="Gene3D" id="2.60.40.3510">
    <property type="match status" value="1"/>
</dbReference>
<keyword evidence="4 9" id="KW-0677">Repeat</keyword>
<proteinExistence type="predicted"/>
<gene>
    <name evidence="13" type="primary">LOC113794867</name>
</gene>
<feature type="disulfide bond" evidence="8">
    <location>
        <begin position="246"/>
        <end position="255"/>
    </location>
</feature>
<feature type="disulfide bond" evidence="8">
    <location>
        <begin position="225"/>
        <end position="237"/>
    </location>
</feature>
<keyword evidence="1 9" id="KW-0217">Developmental protein</keyword>
<dbReference type="OrthoDB" id="283575at2759"/>
<reference evidence="13" key="1">
    <citation type="submission" date="2025-08" db="UniProtKB">
        <authorList>
            <consortium name="RefSeq"/>
        </authorList>
    </citation>
    <scope>IDENTIFICATION</scope>
    <source>
        <strain evidence="13">Airmid</strain>
    </source>
</reference>
<sequence>MAPNCQLERTFLNQSKLIQSVHHHHNQHRQWSFLSIIMIIIITITTTSVINPVHASGYFELQFIEGIRNSTTIHVCLKEFWNSQINLNRCTFGQKTLTILYYDYQHYHIESNLAISTSSSSSSATTTTGITNNNNNKQSMIRIPFSFRWIGSFSFTIQLADNNQWSSSSSSLTAMDRFIVEDEFAIPGKHWKYRTFHASDGRIISIRFRIDCDHYYHSDDCATFCRERNDTFGHYSCESKNGHKQCLYGWKGENCDKPKCRNGCNEMHGFCELPDECQCRSPTAPFLTLLTHGIGPFKIQIFNIQKKIVI</sequence>
<keyword evidence="3 9" id="KW-0812">Transmembrane</keyword>
<comment type="function">
    <text evidence="9">Putative Notch ligand involved in the mediation of Notch signaling.</text>
</comment>
<comment type="subcellular location">
    <subcellularLocation>
        <location evidence="9">Membrane</location>
        <topology evidence="9">Single-pass type I membrane protein</topology>
    </subcellularLocation>
</comment>
<dbReference type="GO" id="GO:0009952">
    <property type="term" value="P:anterior/posterior pattern specification"/>
    <property type="evidence" value="ECO:0007669"/>
    <property type="project" value="UniProtKB-ARBA"/>
</dbReference>
<feature type="domain" description="DSL" evidence="11">
    <location>
        <begin position="210"/>
        <end position="255"/>
    </location>
</feature>
<keyword evidence="9" id="KW-0732">Signal</keyword>
<accession>A0A6P6Y728</accession>
<dbReference type="RefSeq" id="XP_027200816.1">
    <property type="nucleotide sequence ID" value="XM_027345015.1"/>
</dbReference>
<keyword evidence="2 9" id="KW-0245">EGF-like domain</keyword>
<dbReference type="InterPro" id="IPR001774">
    <property type="entry name" value="DSL"/>
</dbReference>
<evidence type="ECO:0000313" key="13">
    <source>
        <dbReference type="RefSeq" id="XP_027200816.1"/>
    </source>
</evidence>
<feature type="transmembrane region" description="Helical" evidence="10">
    <location>
        <begin position="31"/>
        <end position="50"/>
    </location>
</feature>
<keyword evidence="12" id="KW-1185">Reference proteome</keyword>
<evidence type="ECO:0000256" key="3">
    <source>
        <dbReference type="ARBA" id="ARBA00022692"/>
    </source>
</evidence>
<keyword evidence="7" id="KW-0325">Glycoprotein</keyword>
<dbReference type="GO" id="GO:0046331">
    <property type="term" value="P:lateral inhibition"/>
    <property type="evidence" value="ECO:0007669"/>
    <property type="project" value="UniProtKB-ARBA"/>
</dbReference>
<evidence type="ECO:0000256" key="8">
    <source>
        <dbReference type="PROSITE-ProRule" id="PRU00377"/>
    </source>
</evidence>
<keyword evidence="9 10" id="KW-0472">Membrane</keyword>
<evidence type="ECO:0000256" key="2">
    <source>
        <dbReference type="ARBA" id="ARBA00022536"/>
    </source>
</evidence>
<evidence type="ECO:0000256" key="5">
    <source>
        <dbReference type="ARBA" id="ARBA00022989"/>
    </source>
</evidence>
<dbReference type="GO" id="GO:0007219">
    <property type="term" value="P:Notch signaling pathway"/>
    <property type="evidence" value="ECO:0007669"/>
    <property type="project" value="InterPro"/>
</dbReference>
<dbReference type="Pfam" id="PF01414">
    <property type="entry name" value="DSL"/>
    <property type="match status" value="1"/>
</dbReference>
<dbReference type="FunFam" id="2.10.25.140:FF:000001">
    <property type="entry name" value="Delta-like protein"/>
    <property type="match status" value="1"/>
</dbReference>
<feature type="disulfide bond" evidence="8">
    <location>
        <begin position="212"/>
        <end position="221"/>
    </location>
</feature>
<protein>
    <recommendedName>
        <fullName evidence="9">Delta-like protein</fullName>
    </recommendedName>
</protein>
<dbReference type="GO" id="GO:0048018">
    <property type="term" value="F:receptor ligand activity"/>
    <property type="evidence" value="ECO:0007669"/>
    <property type="project" value="UniProtKB-ARBA"/>
</dbReference>
<organism evidence="12 13">
    <name type="scientific">Dermatophagoides pteronyssinus</name>
    <name type="common">European house dust mite</name>
    <dbReference type="NCBI Taxonomy" id="6956"/>
    <lineage>
        <taxon>Eukaryota</taxon>
        <taxon>Metazoa</taxon>
        <taxon>Ecdysozoa</taxon>
        <taxon>Arthropoda</taxon>
        <taxon>Chelicerata</taxon>
        <taxon>Arachnida</taxon>
        <taxon>Acari</taxon>
        <taxon>Acariformes</taxon>
        <taxon>Sarcoptiformes</taxon>
        <taxon>Astigmata</taxon>
        <taxon>Psoroptidia</taxon>
        <taxon>Analgoidea</taxon>
        <taxon>Pyroglyphidae</taxon>
        <taxon>Dermatophagoidinae</taxon>
        <taxon>Dermatophagoides</taxon>
    </lineage>
</organism>
<dbReference type="InParanoid" id="A0A6P6Y728"/>
<dbReference type="InterPro" id="IPR011651">
    <property type="entry name" value="Notch_ligand_N"/>
</dbReference>
<evidence type="ECO:0000256" key="7">
    <source>
        <dbReference type="ARBA" id="ARBA00023180"/>
    </source>
</evidence>
<evidence type="ECO:0000313" key="12">
    <source>
        <dbReference type="Proteomes" id="UP000515146"/>
    </source>
</evidence>
<dbReference type="Pfam" id="PF07657">
    <property type="entry name" value="MNNL"/>
    <property type="match status" value="1"/>
</dbReference>
<evidence type="ECO:0000256" key="6">
    <source>
        <dbReference type="ARBA" id="ARBA00023157"/>
    </source>
</evidence>
<keyword evidence="6 8" id="KW-1015">Disulfide bond</keyword>